<organism evidence="3 4">
    <name type="scientific">Peronospora destructor</name>
    <dbReference type="NCBI Taxonomy" id="86335"/>
    <lineage>
        <taxon>Eukaryota</taxon>
        <taxon>Sar</taxon>
        <taxon>Stramenopiles</taxon>
        <taxon>Oomycota</taxon>
        <taxon>Peronosporomycetes</taxon>
        <taxon>Peronosporales</taxon>
        <taxon>Peronosporaceae</taxon>
        <taxon>Peronospora</taxon>
    </lineage>
</organism>
<evidence type="ECO:0000256" key="1">
    <source>
        <dbReference type="SAM" id="Coils"/>
    </source>
</evidence>
<feature type="coiled-coil region" evidence="1">
    <location>
        <begin position="77"/>
        <end position="104"/>
    </location>
</feature>
<name>A0AAV0SVM0_9STRA</name>
<dbReference type="AlphaFoldDB" id="A0AAV0SVM0"/>
<keyword evidence="4" id="KW-1185">Reference proteome</keyword>
<dbReference type="EMBL" id="CANTFM010000033">
    <property type="protein sequence ID" value="CAI5709253.1"/>
    <property type="molecule type" value="Genomic_DNA"/>
</dbReference>
<gene>
    <name evidence="3" type="ORF">PDE001_LOCUS226</name>
</gene>
<keyword evidence="1" id="KW-0175">Coiled coil</keyword>
<evidence type="ECO:0000313" key="3">
    <source>
        <dbReference type="EMBL" id="CAI5709253.1"/>
    </source>
</evidence>
<dbReference type="InterPro" id="IPR032714">
    <property type="entry name" value="DZIP1_N"/>
</dbReference>
<dbReference type="Proteomes" id="UP001162029">
    <property type="component" value="Unassembled WGS sequence"/>
</dbReference>
<protein>
    <recommendedName>
        <fullName evidence="2">Cilium assembly protein DZIP1 N-terminal domain-containing protein</fullName>
    </recommendedName>
</protein>
<sequence length="151" mass="17137">MQRFCWRERSEKLNWRLLSTFNVLDVVRRGDSAVLEPYALHVTFARLPAPSKEPPTRDAWFLVRILQLSMEYLLFMRANASNKLKFLSQELRQVEKERDVLLLRSHIVEGEKYGRAGREAPSGAAKIATLLQSPGASLSVVATIATLLAEL</sequence>
<proteinExistence type="predicted"/>
<reference evidence="3" key="1">
    <citation type="submission" date="2022-12" db="EMBL/GenBank/DDBJ databases">
        <authorList>
            <person name="Webb A."/>
        </authorList>
    </citation>
    <scope>NUCLEOTIDE SEQUENCE</scope>
    <source>
        <strain evidence="3">Pd1</strain>
    </source>
</reference>
<accession>A0AAV0SVM0</accession>
<comment type="caution">
    <text evidence="3">The sequence shown here is derived from an EMBL/GenBank/DDBJ whole genome shotgun (WGS) entry which is preliminary data.</text>
</comment>
<feature type="domain" description="Cilium assembly protein DZIP1 N-terminal" evidence="2">
    <location>
        <begin position="4"/>
        <end position="99"/>
    </location>
</feature>
<dbReference type="Pfam" id="PF13815">
    <property type="entry name" value="Dzip-like_N"/>
    <property type="match status" value="1"/>
</dbReference>
<evidence type="ECO:0000259" key="2">
    <source>
        <dbReference type="Pfam" id="PF13815"/>
    </source>
</evidence>
<evidence type="ECO:0000313" key="4">
    <source>
        <dbReference type="Proteomes" id="UP001162029"/>
    </source>
</evidence>